<accession>A0A0A1UMP2</accession>
<evidence type="ECO:0000313" key="2">
    <source>
        <dbReference type="EMBL" id="EXU94997.1"/>
    </source>
</evidence>
<gene>
    <name evidence="2" type="ORF">X797_011920</name>
</gene>
<feature type="chain" id="PRO_5001980692" evidence="1">
    <location>
        <begin position="25"/>
        <end position="49"/>
    </location>
</feature>
<reference evidence="2 3" key="1">
    <citation type="submission" date="2014-02" db="EMBL/GenBank/DDBJ databases">
        <title>The genome sequence of the entomopathogenic fungus Metarhizium robertsii ARSEF 2575.</title>
        <authorList>
            <person name="Giuliano Garisto Donzelli B."/>
            <person name="Roe B.A."/>
            <person name="Macmil S.L."/>
            <person name="Krasnoff S.B."/>
            <person name="Gibson D.M."/>
        </authorList>
    </citation>
    <scope>NUCLEOTIDE SEQUENCE [LARGE SCALE GENOMIC DNA]</scope>
    <source>
        <strain evidence="2 3">ARSEF 2575</strain>
    </source>
</reference>
<dbReference type="eggNOG" id="ENOG502SJNP">
    <property type="taxonomic scope" value="Eukaryota"/>
</dbReference>
<name>A0A0A1UMP2_9HYPO</name>
<organism evidence="2 3">
    <name type="scientific">Metarhizium robertsii</name>
    <dbReference type="NCBI Taxonomy" id="568076"/>
    <lineage>
        <taxon>Eukaryota</taxon>
        <taxon>Fungi</taxon>
        <taxon>Dikarya</taxon>
        <taxon>Ascomycota</taxon>
        <taxon>Pezizomycotina</taxon>
        <taxon>Sordariomycetes</taxon>
        <taxon>Hypocreomycetidae</taxon>
        <taxon>Hypocreales</taxon>
        <taxon>Clavicipitaceae</taxon>
        <taxon>Metarhizium</taxon>
    </lineage>
</organism>
<dbReference type="HOGENOM" id="CLU_3147212_0_0_1"/>
<dbReference type="Proteomes" id="UP000030151">
    <property type="component" value="Unassembled WGS sequence"/>
</dbReference>
<sequence length="49" mass="5281">MPNHIFKSLVAATLLLIAAQATGCEELDILAGQHVVYSFPSSSYPPHEL</sequence>
<keyword evidence="1" id="KW-0732">Signal</keyword>
<dbReference type="AlphaFoldDB" id="A0A0A1UMP2"/>
<proteinExistence type="predicted"/>
<protein>
    <submittedName>
        <fullName evidence="2">Uncharacterized protein</fullName>
    </submittedName>
</protein>
<comment type="caution">
    <text evidence="2">The sequence shown here is derived from an EMBL/GenBank/DDBJ whole genome shotgun (WGS) entry which is preliminary data.</text>
</comment>
<feature type="non-terminal residue" evidence="2">
    <location>
        <position position="49"/>
    </location>
</feature>
<dbReference type="EMBL" id="JELW01000115">
    <property type="protein sequence ID" value="EXU94997.1"/>
    <property type="molecule type" value="Genomic_DNA"/>
</dbReference>
<evidence type="ECO:0000313" key="3">
    <source>
        <dbReference type="Proteomes" id="UP000030151"/>
    </source>
</evidence>
<feature type="signal peptide" evidence="1">
    <location>
        <begin position="1"/>
        <end position="24"/>
    </location>
</feature>
<evidence type="ECO:0000256" key="1">
    <source>
        <dbReference type="SAM" id="SignalP"/>
    </source>
</evidence>